<evidence type="ECO:0000313" key="2">
    <source>
        <dbReference type="EMBL" id="TFJ82718.1"/>
    </source>
</evidence>
<evidence type="ECO:0000313" key="3">
    <source>
        <dbReference type="Proteomes" id="UP000355283"/>
    </source>
</evidence>
<gene>
    <name evidence="2" type="ORF">NSK_005911</name>
</gene>
<reference evidence="2 3" key="1">
    <citation type="submission" date="2019-01" db="EMBL/GenBank/DDBJ databases">
        <title>Nuclear Genome Assembly of the Microalgal Biofuel strain Nannochloropsis salina CCMP1776.</title>
        <authorList>
            <person name="Hovde B."/>
        </authorList>
    </citation>
    <scope>NUCLEOTIDE SEQUENCE [LARGE SCALE GENOMIC DNA]</scope>
    <source>
        <strain evidence="2 3">CCMP1776</strain>
    </source>
</reference>
<name>A0A4D9D240_9STRA</name>
<dbReference type="EMBL" id="SDOX01000095">
    <property type="protein sequence ID" value="TFJ82718.1"/>
    <property type="molecule type" value="Genomic_DNA"/>
</dbReference>
<dbReference type="SUPFAM" id="SSF50814">
    <property type="entry name" value="Lipocalins"/>
    <property type="match status" value="1"/>
</dbReference>
<evidence type="ECO:0000256" key="1">
    <source>
        <dbReference type="SAM" id="MobiDB-lite"/>
    </source>
</evidence>
<evidence type="ECO:0008006" key="4">
    <source>
        <dbReference type="Google" id="ProtNLM"/>
    </source>
</evidence>
<organism evidence="2 3">
    <name type="scientific">Nannochloropsis salina CCMP1776</name>
    <dbReference type="NCBI Taxonomy" id="1027361"/>
    <lineage>
        <taxon>Eukaryota</taxon>
        <taxon>Sar</taxon>
        <taxon>Stramenopiles</taxon>
        <taxon>Ochrophyta</taxon>
        <taxon>Eustigmatophyceae</taxon>
        <taxon>Eustigmatales</taxon>
        <taxon>Monodopsidaceae</taxon>
        <taxon>Microchloropsis</taxon>
        <taxon>Microchloropsis salina</taxon>
    </lineage>
</organism>
<dbReference type="AlphaFoldDB" id="A0A4D9D240"/>
<dbReference type="OrthoDB" id="44721at2759"/>
<sequence>MDAIAPIALLLSHQSGYLNHAVDTILPIYTMGVICLVLTLHRQYQPETSSAIAVAEDAYLVVFEREQLQAARVKEAQHRQEQQKAKEKEGGNGRGQEGRNGAVLPQGSQSLDYSGVWKSVPSKNVNYEEFLSVQGVSYLKRKIATSTVVTHIIKQEGDTLHLEVQPLDMKTTFDIGGPPSTSYIGKKAFADRMTRDEEGSLVLVKTNEEDGMEITAVRSLKEGGKVLVMEQTVRSLKDGKETHAEQTFEKAD</sequence>
<keyword evidence="3" id="KW-1185">Reference proteome</keyword>
<accession>A0A4D9D240</accession>
<dbReference type="Gene3D" id="2.40.128.20">
    <property type="match status" value="1"/>
</dbReference>
<protein>
    <recommendedName>
        <fullName evidence="4">Lipocalin/cytosolic fatty-acid binding domain-containing protein</fullName>
    </recommendedName>
</protein>
<proteinExistence type="predicted"/>
<feature type="compositionally biased region" description="Basic and acidic residues" evidence="1">
    <location>
        <begin position="73"/>
        <end position="91"/>
    </location>
</feature>
<dbReference type="Proteomes" id="UP000355283">
    <property type="component" value="Unassembled WGS sequence"/>
</dbReference>
<comment type="caution">
    <text evidence="2">The sequence shown here is derived from an EMBL/GenBank/DDBJ whole genome shotgun (WGS) entry which is preliminary data.</text>
</comment>
<feature type="region of interest" description="Disordered" evidence="1">
    <location>
        <begin position="73"/>
        <end position="107"/>
    </location>
</feature>
<dbReference type="InterPro" id="IPR012674">
    <property type="entry name" value="Calycin"/>
</dbReference>